<dbReference type="EMBL" id="WOCE01000001">
    <property type="protein sequence ID" value="KAE9622160.1"/>
    <property type="molecule type" value="Genomic_DNA"/>
</dbReference>
<dbReference type="AlphaFoldDB" id="A0A6A4R8A4"/>
<gene>
    <name evidence="1" type="ORF">Lalb_Chr01g0022351</name>
</gene>
<accession>A0A6A4R8A4</accession>
<reference evidence="2" key="1">
    <citation type="journal article" date="2020" name="Nat. Commun.">
        <title>Genome sequence of the cluster root forming white lupin.</title>
        <authorList>
            <person name="Hufnagel B."/>
            <person name="Marques A."/>
            <person name="Soriano A."/>
            <person name="Marques L."/>
            <person name="Divol F."/>
            <person name="Doumas P."/>
            <person name="Sallet E."/>
            <person name="Mancinotti D."/>
            <person name="Carrere S."/>
            <person name="Marande W."/>
            <person name="Arribat S."/>
            <person name="Keller J."/>
            <person name="Huneau C."/>
            <person name="Blein T."/>
            <person name="Aime D."/>
            <person name="Laguerre M."/>
            <person name="Taylor J."/>
            <person name="Schubert V."/>
            <person name="Nelson M."/>
            <person name="Geu-Flores F."/>
            <person name="Crespi M."/>
            <person name="Gallardo-Guerrero K."/>
            <person name="Delaux P.-M."/>
            <person name="Salse J."/>
            <person name="Berges H."/>
            <person name="Guyot R."/>
            <person name="Gouzy J."/>
            <person name="Peret B."/>
        </authorList>
    </citation>
    <scope>NUCLEOTIDE SEQUENCE [LARGE SCALE GENOMIC DNA]</scope>
    <source>
        <strain evidence="2">cv. Amiga</strain>
    </source>
</reference>
<keyword evidence="2" id="KW-1185">Reference proteome</keyword>
<comment type="caution">
    <text evidence="1">The sequence shown here is derived from an EMBL/GenBank/DDBJ whole genome shotgun (WGS) entry which is preliminary data.</text>
</comment>
<proteinExistence type="predicted"/>
<evidence type="ECO:0000313" key="2">
    <source>
        <dbReference type="Proteomes" id="UP000447434"/>
    </source>
</evidence>
<organism evidence="1 2">
    <name type="scientific">Lupinus albus</name>
    <name type="common">White lupine</name>
    <name type="synonym">Lupinus termis</name>
    <dbReference type="NCBI Taxonomy" id="3870"/>
    <lineage>
        <taxon>Eukaryota</taxon>
        <taxon>Viridiplantae</taxon>
        <taxon>Streptophyta</taxon>
        <taxon>Embryophyta</taxon>
        <taxon>Tracheophyta</taxon>
        <taxon>Spermatophyta</taxon>
        <taxon>Magnoliopsida</taxon>
        <taxon>eudicotyledons</taxon>
        <taxon>Gunneridae</taxon>
        <taxon>Pentapetalae</taxon>
        <taxon>rosids</taxon>
        <taxon>fabids</taxon>
        <taxon>Fabales</taxon>
        <taxon>Fabaceae</taxon>
        <taxon>Papilionoideae</taxon>
        <taxon>50 kb inversion clade</taxon>
        <taxon>genistoids sensu lato</taxon>
        <taxon>core genistoids</taxon>
        <taxon>Genisteae</taxon>
        <taxon>Lupinus</taxon>
    </lineage>
</organism>
<protein>
    <submittedName>
        <fullName evidence="1">Uncharacterized protein</fullName>
    </submittedName>
</protein>
<dbReference type="Proteomes" id="UP000447434">
    <property type="component" value="Chromosome 1"/>
</dbReference>
<name>A0A6A4R8A4_LUPAL</name>
<sequence length="96" mass="10900">MDWNTNILSSFRCFSHLDSDHSRRVSSSPQQIQAQSLWTNGIERELNLGVTPTGLPMDPSVFEQTMLQVNSGLSDAGNRSVTTFMLFYINFLHFMV</sequence>
<evidence type="ECO:0000313" key="1">
    <source>
        <dbReference type="EMBL" id="KAE9622160.1"/>
    </source>
</evidence>